<dbReference type="Gene3D" id="1.10.3290.10">
    <property type="entry name" value="Fido-like domain"/>
    <property type="match status" value="1"/>
</dbReference>
<dbReference type="RefSeq" id="WP_090534077.1">
    <property type="nucleotide sequence ID" value="NZ_FNRQ01000004.1"/>
</dbReference>
<sequence>MPNQTVALLSTVDAGKAALDAARPLPPNTVASLREKLMLEWTYHSNAIEGNTLTLRETKVVLEGITVGGKSLREHFEATNHRDAILYVEDIVSKDEALSEWQIRDIHALVLKNIDAGEAGRYRHENVVIAGASTTPPDFLHLPAEMAGLIDWYGQTAPMHPVERAAELHTRFVKIHPFIDGNGRTGRLLLNFELMKAGYPPAIIRKEDRLAYYDALDKACVSSDYTDITRLVAESVQRSLDTYLDVLGLRHAPGFIRSNER</sequence>
<dbReference type="InterPro" id="IPR040198">
    <property type="entry name" value="Fido_containing"/>
</dbReference>
<evidence type="ECO:0000313" key="6">
    <source>
        <dbReference type="Proteomes" id="UP000198638"/>
    </source>
</evidence>
<dbReference type="PROSITE" id="PS51459">
    <property type="entry name" value="FIDO"/>
    <property type="match status" value="1"/>
</dbReference>
<dbReference type="SUPFAM" id="SSF140931">
    <property type="entry name" value="Fic-like"/>
    <property type="match status" value="1"/>
</dbReference>
<evidence type="ECO:0000256" key="1">
    <source>
        <dbReference type="PIRSR" id="PIRSR640198-1"/>
    </source>
</evidence>
<dbReference type="PANTHER" id="PTHR13504:SF38">
    <property type="entry name" value="FIDO DOMAIN-CONTAINING PROTEIN"/>
    <property type="match status" value="1"/>
</dbReference>
<evidence type="ECO:0000259" key="4">
    <source>
        <dbReference type="PROSITE" id="PS51459"/>
    </source>
</evidence>
<feature type="active site" evidence="1">
    <location>
        <position position="176"/>
    </location>
</feature>
<dbReference type="AlphaFoldDB" id="A0A1H4F3D0"/>
<evidence type="ECO:0000313" key="5">
    <source>
        <dbReference type="EMBL" id="SEA91739.1"/>
    </source>
</evidence>
<dbReference type="EMBL" id="FNRQ01000004">
    <property type="protein sequence ID" value="SEA91739.1"/>
    <property type="molecule type" value="Genomic_DNA"/>
</dbReference>
<feature type="binding site" evidence="2">
    <location>
        <begin position="212"/>
        <end position="213"/>
    </location>
    <ligand>
        <name>ATP</name>
        <dbReference type="ChEBI" id="CHEBI:30616"/>
    </ligand>
</feature>
<dbReference type="InterPro" id="IPR003812">
    <property type="entry name" value="Fido"/>
</dbReference>
<gene>
    <name evidence="5" type="ORF">SAMN05192564_10489</name>
</gene>
<keyword evidence="2" id="KW-0547">Nucleotide-binding</keyword>
<evidence type="ECO:0000256" key="2">
    <source>
        <dbReference type="PIRSR" id="PIRSR640198-2"/>
    </source>
</evidence>
<feature type="domain" description="Fido" evidence="4">
    <location>
        <begin position="98"/>
        <end position="234"/>
    </location>
</feature>
<dbReference type="STRING" id="83784.SAMN05192564_10489"/>
<keyword evidence="6" id="KW-1185">Reference proteome</keyword>
<proteinExistence type="predicted"/>
<organism evidence="5 6">
    <name type="scientific">Paraburkholderia sartisoli</name>
    <dbReference type="NCBI Taxonomy" id="83784"/>
    <lineage>
        <taxon>Bacteria</taxon>
        <taxon>Pseudomonadati</taxon>
        <taxon>Pseudomonadota</taxon>
        <taxon>Betaproteobacteria</taxon>
        <taxon>Burkholderiales</taxon>
        <taxon>Burkholderiaceae</taxon>
        <taxon>Paraburkholderia</taxon>
    </lineage>
</organism>
<dbReference type="OrthoDB" id="9813719at2"/>
<name>A0A1H4F3D0_9BURK</name>
<dbReference type="InterPro" id="IPR036597">
    <property type="entry name" value="Fido-like_dom_sf"/>
</dbReference>
<keyword evidence="2" id="KW-0067">ATP-binding</keyword>
<dbReference type="Pfam" id="PF02661">
    <property type="entry name" value="Fic"/>
    <property type="match status" value="1"/>
</dbReference>
<protein>
    <submittedName>
        <fullName evidence="5">Fic/DOC family protein</fullName>
    </submittedName>
</protein>
<evidence type="ECO:0000256" key="3">
    <source>
        <dbReference type="PIRSR" id="PIRSR640198-3"/>
    </source>
</evidence>
<dbReference type="PANTHER" id="PTHR13504">
    <property type="entry name" value="FIDO DOMAIN-CONTAINING PROTEIN DDB_G0283145"/>
    <property type="match status" value="1"/>
</dbReference>
<feature type="binding site" evidence="2">
    <location>
        <begin position="180"/>
        <end position="187"/>
    </location>
    <ligand>
        <name>ATP</name>
        <dbReference type="ChEBI" id="CHEBI:30616"/>
    </ligand>
</feature>
<feature type="site" description="Important for autoinhibition of adenylyltransferase activity" evidence="3">
    <location>
        <position position="49"/>
    </location>
</feature>
<dbReference type="GO" id="GO:0005524">
    <property type="term" value="F:ATP binding"/>
    <property type="evidence" value="ECO:0007669"/>
    <property type="project" value="UniProtKB-KW"/>
</dbReference>
<accession>A0A1H4F3D0</accession>
<reference evidence="6" key="1">
    <citation type="submission" date="2016-10" db="EMBL/GenBank/DDBJ databases">
        <authorList>
            <person name="Varghese N."/>
            <person name="Submissions S."/>
        </authorList>
    </citation>
    <scope>NUCLEOTIDE SEQUENCE [LARGE SCALE GENOMIC DNA]</scope>
    <source>
        <strain evidence="6">LMG 24000</strain>
    </source>
</reference>
<dbReference type="Proteomes" id="UP000198638">
    <property type="component" value="Unassembled WGS sequence"/>
</dbReference>